<keyword evidence="2" id="KW-0645">Protease</keyword>
<dbReference type="Pfam" id="PF00877">
    <property type="entry name" value="NLPC_P60"/>
    <property type="match status" value="1"/>
</dbReference>
<sequence length="272" mass="29898">LGAYGLTYYQIATNTWLNSNDATTTPAYQNPNGWLQIQNTQIQPSGGAVGYDLYNGVEGIKTYLVRKYFGYSNAHTIYDGSVAASVRALQSRKGLPVTGIVDLKTWEAMGFVESSWYGIDSYVAPLQTSITSTRSDHIEAMINQAYKYLGQPWISGAASSPEYGVDCSGLVTQALYASGIDSSPISNIQHAQPGHEWNSRDYWADARIPQVSFNDRQRGDLIFFADPSTGVVWHVGILLDANTMIESWPYAVQVHSIYGNRGTIVGVKRVFA</sequence>
<dbReference type="InterPro" id="IPR036365">
    <property type="entry name" value="PGBD-like_sf"/>
</dbReference>
<proteinExistence type="inferred from homology"/>
<dbReference type="Proteomes" id="UP000235649">
    <property type="component" value="Unassembled WGS sequence"/>
</dbReference>
<evidence type="ECO:0000256" key="4">
    <source>
        <dbReference type="ARBA" id="ARBA00022807"/>
    </source>
</evidence>
<dbReference type="InterPro" id="IPR038765">
    <property type="entry name" value="Papain-like_cys_pep_sf"/>
</dbReference>
<dbReference type="GO" id="GO:0008234">
    <property type="term" value="F:cysteine-type peptidase activity"/>
    <property type="evidence" value="ECO:0007669"/>
    <property type="project" value="UniProtKB-KW"/>
</dbReference>
<dbReference type="InterPro" id="IPR051202">
    <property type="entry name" value="Peptidase_C40"/>
</dbReference>
<keyword evidence="4" id="KW-0788">Thiol protease</keyword>
<dbReference type="SUPFAM" id="SSF47090">
    <property type="entry name" value="PGBD-like"/>
    <property type="match status" value="1"/>
</dbReference>
<evidence type="ECO:0000256" key="1">
    <source>
        <dbReference type="ARBA" id="ARBA00007074"/>
    </source>
</evidence>
<dbReference type="Gene3D" id="3.90.1720.10">
    <property type="entry name" value="endopeptidase domain like (from Nostoc punctiforme)"/>
    <property type="match status" value="1"/>
</dbReference>
<dbReference type="AlphaFoldDB" id="A0A2N7AUE8"/>
<dbReference type="GO" id="GO:0006508">
    <property type="term" value="P:proteolysis"/>
    <property type="evidence" value="ECO:0007669"/>
    <property type="project" value="UniProtKB-KW"/>
</dbReference>
<accession>A0A2N7AUE8</accession>
<dbReference type="SUPFAM" id="SSF54001">
    <property type="entry name" value="Cysteine proteinases"/>
    <property type="match status" value="1"/>
</dbReference>
<feature type="non-terminal residue" evidence="6">
    <location>
        <position position="1"/>
    </location>
</feature>
<dbReference type="InterPro" id="IPR036366">
    <property type="entry name" value="PGBDSf"/>
</dbReference>
<feature type="domain" description="NlpC/P60" evidence="5">
    <location>
        <begin position="135"/>
        <end position="272"/>
    </location>
</feature>
<evidence type="ECO:0000313" key="7">
    <source>
        <dbReference type="Proteomes" id="UP000235649"/>
    </source>
</evidence>
<organism evidence="6 7">
    <name type="scientific">Companilactobacillus nuruki</name>
    <dbReference type="NCBI Taxonomy" id="1993540"/>
    <lineage>
        <taxon>Bacteria</taxon>
        <taxon>Bacillati</taxon>
        <taxon>Bacillota</taxon>
        <taxon>Bacilli</taxon>
        <taxon>Lactobacillales</taxon>
        <taxon>Lactobacillaceae</taxon>
        <taxon>Companilactobacillus</taxon>
    </lineage>
</organism>
<dbReference type="PANTHER" id="PTHR47053:SF1">
    <property type="entry name" value="MUREIN DD-ENDOPEPTIDASE MEPH-RELATED"/>
    <property type="match status" value="1"/>
</dbReference>
<evidence type="ECO:0000259" key="5">
    <source>
        <dbReference type="PROSITE" id="PS51935"/>
    </source>
</evidence>
<dbReference type="InterPro" id="IPR000064">
    <property type="entry name" value="NLP_P60_dom"/>
</dbReference>
<dbReference type="Pfam" id="PF01471">
    <property type="entry name" value="PG_binding_1"/>
    <property type="match status" value="1"/>
</dbReference>
<dbReference type="PROSITE" id="PS51935">
    <property type="entry name" value="NLPC_P60"/>
    <property type="match status" value="1"/>
</dbReference>
<protein>
    <submittedName>
        <fullName evidence="6">Peptidase</fullName>
    </submittedName>
</protein>
<dbReference type="InterPro" id="IPR002477">
    <property type="entry name" value="Peptidoglycan-bd-like"/>
</dbReference>
<gene>
    <name evidence="6" type="ORF">CBP76_06195</name>
</gene>
<reference evidence="6 7" key="1">
    <citation type="submission" date="2017-05" db="EMBL/GenBank/DDBJ databases">
        <title>Lactobacillus nurukis nov., sp. nov., isolated from nuruk.</title>
        <authorList>
            <person name="Kim S.-J."/>
        </authorList>
    </citation>
    <scope>NUCLEOTIDE SEQUENCE [LARGE SCALE GENOMIC DNA]</scope>
    <source>
        <strain evidence="6 7">SYF10-1a</strain>
    </source>
</reference>
<comment type="caution">
    <text evidence="6">The sequence shown here is derived from an EMBL/GenBank/DDBJ whole genome shotgun (WGS) entry which is preliminary data.</text>
</comment>
<keyword evidence="7" id="KW-1185">Reference proteome</keyword>
<keyword evidence="3" id="KW-0378">Hydrolase</keyword>
<dbReference type="EMBL" id="NIPR01000017">
    <property type="protein sequence ID" value="PMD70733.1"/>
    <property type="molecule type" value="Genomic_DNA"/>
</dbReference>
<name>A0A2N7AUE8_9LACO</name>
<comment type="similarity">
    <text evidence="1">Belongs to the peptidase C40 family.</text>
</comment>
<dbReference type="Gene3D" id="1.10.101.10">
    <property type="entry name" value="PGBD-like superfamily/PGBD"/>
    <property type="match status" value="1"/>
</dbReference>
<dbReference type="RefSeq" id="WP_174683320.1">
    <property type="nucleotide sequence ID" value="NZ_NIPR01000017.1"/>
</dbReference>
<dbReference type="PANTHER" id="PTHR47053">
    <property type="entry name" value="MUREIN DD-ENDOPEPTIDASE MEPH-RELATED"/>
    <property type="match status" value="1"/>
</dbReference>
<evidence type="ECO:0000256" key="2">
    <source>
        <dbReference type="ARBA" id="ARBA00022670"/>
    </source>
</evidence>
<evidence type="ECO:0000256" key="3">
    <source>
        <dbReference type="ARBA" id="ARBA00022801"/>
    </source>
</evidence>
<evidence type="ECO:0000313" key="6">
    <source>
        <dbReference type="EMBL" id="PMD70733.1"/>
    </source>
</evidence>